<dbReference type="PANTHER" id="PTHR33375:SF7">
    <property type="entry name" value="CHROMOSOME 2-PARTITIONING PROTEIN PARB-RELATED"/>
    <property type="match status" value="1"/>
</dbReference>
<evidence type="ECO:0000256" key="1">
    <source>
        <dbReference type="SAM" id="MobiDB-lite"/>
    </source>
</evidence>
<evidence type="ECO:0000259" key="2">
    <source>
        <dbReference type="SMART" id="SM00470"/>
    </source>
</evidence>
<dbReference type="Gene3D" id="1.10.10.2830">
    <property type="match status" value="1"/>
</dbReference>
<dbReference type="AlphaFoldDB" id="A0A3M9XJH7"/>
<dbReference type="SUPFAM" id="SSF109709">
    <property type="entry name" value="KorB DNA-binding domain-like"/>
    <property type="match status" value="1"/>
</dbReference>
<dbReference type="EMBL" id="QWDD01000004">
    <property type="protein sequence ID" value="RNJ47895.1"/>
    <property type="molecule type" value="Genomic_DNA"/>
</dbReference>
<evidence type="ECO:0000313" key="3">
    <source>
        <dbReference type="EMBL" id="RNJ47895.1"/>
    </source>
</evidence>
<dbReference type="InterPro" id="IPR036086">
    <property type="entry name" value="ParB/Sulfiredoxin_sf"/>
</dbReference>
<dbReference type="Proteomes" id="UP000268623">
    <property type="component" value="Unassembled WGS sequence"/>
</dbReference>
<feature type="region of interest" description="Disordered" evidence="1">
    <location>
        <begin position="655"/>
        <end position="695"/>
    </location>
</feature>
<dbReference type="Pfam" id="PF02195">
    <property type="entry name" value="ParB_N"/>
    <property type="match status" value="1"/>
</dbReference>
<dbReference type="RefSeq" id="WP_123177987.1">
    <property type="nucleotide sequence ID" value="NZ_QWDD01000004.1"/>
</dbReference>
<dbReference type="GO" id="GO:0005694">
    <property type="term" value="C:chromosome"/>
    <property type="evidence" value="ECO:0007669"/>
    <property type="project" value="TreeGrafter"/>
</dbReference>
<feature type="region of interest" description="Disordered" evidence="1">
    <location>
        <begin position="386"/>
        <end position="415"/>
    </location>
</feature>
<evidence type="ECO:0000313" key="4">
    <source>
        <dbReference type="Proteomes" id="UP000268623"/>
    </source>
</evidence>
<accession>A0A3M9XJH7</accession>
<comment type="caution">
    <text evidence="3">The sequence shown here is derived from an EMBL/GenBank/DDBJ whole genome shotgun (WGS) entry which is preliminary data.</text>
</comment>
<dbReference type="OrthoDB" id="9813122at2"/>
<sequence>MSKIVLTAARDIALDKLVASDANVRRIKSGVSIEDLAEDIARRGLLQSLSVRPVRDAEEQETGKFAVSAGGRRLAALKLLVKQKRLAKNAPVPCIAKTDVIEEEDSLAENTMREALHPLDQFRAFKSLHDQGVTIDEIAARFFVGAQVVRQRLKLAAASQKLLDLYVGEDLTLEQLMAFCVTDDHARQEQVWEGLSRSYNKEPYTIRRMLTEGAVKAGDKRAVFVGIDAYEVAGGVILRDLFVHDHGGWLQDVALLDRLAREKLAETADALRAEGWKWSEIAIGFPYGHTNGLRRLPASYAPISEEEQARYDAALAEYNALSDEHEGADDLPEEVDNRMAELEREIAAVDERPAIYNPDEITRAGIFVSIDHAGALKVERGFVRPEDEASATTTQMSAGAGSARASNGSDGSMADDAIEGQTAASSSTLGEDETETSSKLSDRLLSELTAHRTLALRVALTNDPDAAFLAATHALALKAFYGSGHFDGCVELETKNVFLGSYAPGLADTPVARANDEANGQWQLRLPKRSQDLWAWLVKSDRDATAGLFAYCVGQSVNALQLPHDRRPRALEHADQLAEHLVLDMSAHWAPTAESYFGKVTKARILAAVREAKGEATAQMIDHLKKADMATEAERLLQGTGWLPEPLRTASLEAAADAQTGEIGEGEALPDFLVEDDGDTPTDAEEDEPHAAAAE</sequence>
<dbReference type="SUPFAM" id="SSF110849">
    <property type="entry name" value="ParB/Sulfiredoxin"/>
    <property type="match status" value="1"/>
</dbReference>
<dbReference type="SMART" id="SM00470">
    <property type="entry name" value="ParB"/>
    <property type="match status" value="1"/>
</dbReference>
<dbReference type="Gene3D" id="3.90.1530.30">
    <property type="match status" value="1"/>
</dbReference>
<gene>
    <name evidence="3" type="ORF">D1O30_20760</name>
</gene>
<feature type="domain" description="ParB-like N-terminal" evidence="2">
    <location>
        <begin position="10"/>
        <end position="111"/>
    </location>
</feature>
<dbReference type="InterPro" id="IPR003115">
    <property type="entry name" value="ParB_N"/>
</dbReference>
<organism evidence="3 4">
    <name type="scientific">Methylocystis hirsuta</name>
    <dbReference type="NCBI Taxonomy" id="369798"/>
    <lineage>
        <taxon>Bacteria</taxon>
        <taxon>Pseudomonadati</taxon>
        <taxon>Pseudomonadota</taxon>
        <taxon>Alphaproteobacteria</taxon>
        <taxon>Hyphomicrobiales</taxon>
        <taxon>Methylocystaceae</taxon>
        <taxon>Methylocystis</taxon>
    </lineage>
</organism>
<dbReference type="PANTHER" id="PTHR33375">
    <property type="entry name" value="CHROMOSOME-PARTITIONING PROTEIN PARB-RELATED"/>
    <property type="match status" value="1"/>
</dbReference>
<dbReference type="CDD" id="cd16406">
    <property type="entry name" value="ParB_N_like"/>
    <property type="match status" value="1"/>
</dbReference>
<dbReference type="InterPro" id="IPR050336">
    <property type="entry name" value="Chromosome_partition/occlusion"/>
</dbReference>
<protein>
    <submittedName>
        <fullName evidence="3">ParB/RepB/Spo0J family partition protein</fullName>
    </submittedName>
</protein>
<proteinExistence type="predicted"/>
<name>A0A3M9XJH7_9HYPH</name>
<keyword evidence="4" id="KW-1185">Reference proteome</keyword>
<dbReference type="FunFam" id="3.90.1530.30:FF:000002">
    <property type="entry name" value="Chromosome partitioning protein ParB"/>
    <property type="match status" value="1"/>
</dbReference>
<reference evidence="3 4" key="1">
    <citation type="submission" date="2018-08" db="EMBL/GenBank/DDBJ databases">
        <title>Genome sequence of Methylocystis hirsuta CSC1, a methanotroph able to accumulate PHAs.</title>
        <authorList>
            <person name="Bordel S."/>
            <person name="Rodriguez E."/>
            <person name="Gancedo J."/>
            <person name="Munoz R."/>
        </authorList>
    </citation>
    <scope>NUCLEOTIDE SEQUENCE [LARGE SCALE GENOMIC DNA]</scope>
    <source>
        <strain evidence="3 4">CSC1</strain>
    </source>
</reference>
<feature type="compositionally biased region" description="Low complexity" evidence="1">
    <location>
        <begin position="397"/>
        <end position="412"/>
    </location>
</feature>
<dbReference type="GO" id="GO:0007059">
    <property type="term" value="P:chromosome segregation"/>
    <property type="evidence" value="ECO:0007669"/>
    <property type="project" value="TreeGrafter"/>
</dbReference>
<feature type="compositionally biased region" description="Acidic residues" evidence="1">
    <location>
        <begin position="673"/>
        <end position="688"/>
    </location>
</feature>